<proteinExistence type="predicted"/>
<evidence type="ECO:0000313" key="3">
    <source>
        <dbReference type="Proteomes" id="UP001215598"/>
    </source>
</evidence>
<feature type="region of interest" description="Disordered" evidence="1">
    <location>
        <begin position="101"/>
        <end position="331"/>
    </location>
</feature>
<feature type="region of interest" description="Disordered" evidence="1">
    <location>
        <begin position="455"/>
        <end position="493"/>
    </location>
</feature>
<dbReference type="EMBL" id="JARKIB010000006">
    <property type="protein sequence ID" value="KAJ7778949.1"/>
    <property type="molecule type" value="Genomic_DNA"/>
</dbReference>
<feature type="region of interest" description="Disordered" evidence="1">
    <location>
        <begin position="417"/>
        <end position="436"/>
    </location>
</feature>
<reference evidence="2" key="1">
    <citation type="submission" date="2023-03" db="EMBL/GenBank/DDBJ databases">
        <title>Massive genome expansion in bonnet fungi (Mycena s.s.) driven by repeated elements and novel gene families across ecological guilds.</title>
        <authorList>
            <consortium name="Lawrence Berkeley National Laboratory"/>
            <person name="Harder C.B."/>
            <person name="Miyauchi S."/>
            <person name="Viragh M."/>
            <person name="Kuo A."/>
            <person name="Thoen E."/>
            <person name="Andreopoulos B."/>
            <person name="Lu D."/>
            <person name="Skrede I."/>
            <person name="Drula E."/>
            <person name="Henrissat B."/>
            <person name="Morin E."/>
            <person name="Kohler A."/>
            <person name="Barry K."/>
            <person name="LaButti K."/>
            <person name="Morin E."/>
            <person name="Salamov A."/>
            <person name="Lipzen A."/>
            <person name="Mereny Z."/>
            <person name="Hegedus B."/>
            <person name="Baldrian P."/>
            <person name="Stursova M."/>
            <person name="Weitz H."/>
            <person name="Taylor A."/>
            <person name="Grigoriev I.V."/>
            <person name="Nagy L.G."/>
            <person name="Martin F."/>
            <person name="Kauserud H."/>
        </authorList>
    </citation>
    <scope>NUCLEOTIDE SEQUENCE</scope>
    <source>
        <strain evidence="2">CBHHK182m</strain>
    </source>
</reference>
<dbReference type="AlphaFoldDB" id="A0AAD7K5U9"/>
<dbReference type="Proteomes" id="UP001215598">
    <property type="component" value="Unassembled WGS sequence"/>
</dbReference>
<feature type="compositionally biased region" description="Acidic residues" evidence="1">
    <location>
        <begin position="118"/>
        <end position="131"/>
    </location>
</feature>
<feature type="region of interest" description="Disordered" evidence="1">
    <location>
        <begin position="507"/>
        <end position="552"/>
    </location>
</feature>
<feature type="compositionally biased region" description="Basic and acidic residues" evidence="1">
    <location>
        <begin position="463"/>
        <end position="474"/>
    </location>
</feature>
<protein>
    <submittedName>
        <fullName evidence="2">Uncharacterized protein</fullName>
    </submittedName>
</protein>
<feature type="compositionally biased region" description="Acidic residues" evidence="1">
    <location>
        <begin position="202"/>
        <end position="216"/>
    </location>
</feature>
<organism evidence="2 3">
    <name type="scientific">Mycena metata</name>
    <dbReference type="NCBI Taxonomy" id="1033252"/>
    <lineage>
        <taxon>Eukaryota</taxon>
        <taxon>Fungi</taxon>
        <taxon>Dikarya</taxon>
        <taxon>Basidiomycota</taxon>
        <taxon>Agaricomycotina</taxon>
        <taxon>Agaricomycetes</taxon>
        <taxon>Agaricomycetidae</taxon>
        <taxon>Agaricales</taxon>
        <taxon>Marasmiineae</taxon>
        <taxon>Mycenaceae</taxon>
        <taxon>Mycena</taxon>
    </lineage>
</organism>
<feature type="compositionally biased region" description="Pro residues" evidence="1">
    <location>
        <begin position="289"/>
        <end position="317"/>
    </location>
</feature>
<accession>A0AAD7K5U9</accession>
<feature type="compositionally biased region" description="Basic residues" evidence="1">
    <location>
        <begin position="322"/>
        <end position="331"/>
    </location>
</feature>
<comment type="caution">
    <text evidence="2">The sequence shown here is derived from an EMBL/GenBank/DDBJ whole genome shotgun (WGS) entry which is preliminary data.</text>
</comment>
<sequence length="581" mass="64163">MAPKRKHDKHEEAPPNPEEEGELDSGAGADEAAHLKFEATRRRKREYMQRQRAKHGEEERAKSKAVMRTFRSQLTGTAKEDYRARQNLYKATSDKVILILHRKAEGAGPAPRGRRIEDDPEDEEEPEQEPEDERHIIRGLVTRPPTDLGEQSSAAAASAREVKTKAVSSSQANPPPKRAPKGVSAAAPLKAGCKRKRPNNDTDVEPLEPETEEELEVQARYARPRPPTDRPPTDLAVAIPRDPQKKIPAKRQARAEGKLPDAPTTDEDPDEDLPPPLTMSLRGRHTPALPAPPAPAPPTPPAPAPPAPPAPAPPAPPASSARKSKYHPRRCGRLARCLTSKGGKIPLEYQKPKHFTFSKWVECHPFPFVNADGTPAHVATFQAAMLDLCHEDLRYYRQKLLDNGHVPGILDTYLTEDEEPPKEGEQHAEEEQNAGSIDLDIDELTPRLNFLPFDSPTPCYLQRTEEEDKGRAEGFFDPDEPPRGLSPPKPFDSIIPTLASRAATPTLDSIRPTPASRAVTPNLGDIHRNPSRSPSPFPVSPEQNALAPPDNPTLKYLKTLKCTPNGFRETSRTEARVMLCS</sequence>
<feature type="compositionally biased region" description="Acidic residues" evidence="1">
    <location>
        <begin position="264"/>
        <end position="273"/>
    </location>
</feature>
<feature type="compositionally biased region" description="Basic and acidic residues" evidence="1">
    <location>
        <begin position="31"/>
        <end position="62"/>
    </location>
</feature>
<gene>
    <name evidence="2" type="ORF">B0H16DRAFT_1838028</name>
</gene>
<feature type="compositionally biased region" description="Basic and acidic residues" evidence="1">
    <location>
        <begin position="421"/>
        <end position="430"/>
    </location>
</feature>
<name>A0AAD7K5U9_9AGAR</name>
<evidence type="ECO:0000256" key="1">
    <source>
        <dbReference type="SAM" id="MobiDB-lite"/>
    </source>
</evidence>
<evidence type="ECO:0000313" key="2">
    <source>
        <dbReference type="EMBL" id="KAJ7778949.1"/>
    </source>
</evidence>
<keyword evidence="3" id="KW-1185">Reference proteome</keyword>
<feature type="region of interest" description="Disordered" evidence="1">
    <location>
        <begin position="1"/>
        <end position="83"/>
    </location>
</feature>